<protein>
    <submittedName>
        <fullName evidence="2">Uncharacterized conserved protein YurZ, alkylhydroperoxidase/carboxymuconolactone decarboxylase family</fullName>
    </submittedName>
</protein>
<reference evidence="2 3" key="1">
    <citation type="submission" date="2017-01" db="EMBL/GenBank/DDBJ databases">
        <authorList>
            <consortium name="Urmite Genomes"/>
        </authorList>
    </citation>
    <scope>NUCLEOTIDE SEQUENCE [LARGE SCALE GENOMIC DNA]</scope>
    <source>
        <strain evidence="2 3">AB57</strain>
    </source>
</reference>
<feature type="domain" description="Carboxymuconolactone decarboxylase-like" evidence="1">
    <location>
        <begin position="1"/>
        <end position="56"/>
    </location>
</feature>
<dbReference type="Gene3D" id="1.20.1290.10">
    <property type="entry name" value="AhpD-like"/>
    <property type="match status" value="1"/>
</dbReference>
<name>A0A2U3NUH7_9MYCO</name>
<keyword evidence="2" id="KW-0560">Oxidoreductase</keyword>
<dbReference type="Pfam" id="PF02627">
    <property type="entry name" value="CMD"/>
    <property type="match status" value="1"/>
</dbReference>
<sequence length="64" mass="6854">MLNIAAAAALHRTAELRSEIKQALANGLTTDEVRDILNEVAIHADSSVADCVRIAEQALTDPQQ</sequence>
<dbReference type="GO" id="GO:0051920">
    <property type="term" value="F:peroxiredoxin activity"/>
    <property type="evidence" value="ECO:0007669"/>
    <property type="project" value="InterPro"/>
</dbReference>
<dbReference type="AlphaFoldDB" id="A0A2U3NUH7"/>
<dbReference type="SUPFAM" id="SSF69118">
    <property type="entry name" value="AhpD-like"/>
    <property type="match status" value="1"/>
</dbReference>
<evidence type="ECO:0000313" key="2">
    <source>
        <dbReference type="EMBL" id="SPM35170.1"/>
    </source>
</evidence>
<gene>
    <name evidence="2" type="ORF">MRAB57_2991</name>
</gene>
<keyword evidence="3" id="KW-1185">Reference proteome</keyword>
<dbReference type="EMBL" id="FUFA01000004">
    <property type="protein sequence ID" value="SPM35170.1"/>
    <property type="molecule type" value="Genomic_DNA"/>
</dbReference>
<dbReference type="STRING" id="1841860.GCA_900157375_02994"/>
<accession>A0A2U3NUH7</accession>
<evidence type="ECO:0000259" key="1">
    <source>
        <dbReference type="Pfam" id="PF02627"/>
    </source>
</evidence>
<organism evidence="2 3">
    <name type="scientific">Mycobacterium rhizamassiliense</name>
    <dbReference type="NCBI Taxonomy" id="1841860"/>
    <lineage>
        <taxon>Bacteria</taxon>
        <taxon>Bacillati</taxon>
        <taxon>Actinomycetota</taxon>
        <taxon>Actinomycetes</taxon>
        <taxon>Mycobacteriales</taxon>
        <taxon>Mycobacteriaceae</taxon>
        <taxon>Mycobacterium</taxon>
    </lineage>
</organism>
<dbReference type="Proteomes" id="UP000240988">
    <property type="component" value="Unassembled WGS sequence"/>
</dbReference>
<dbReference type="InterPro" id="IPR003779">
    <property type="entry name" value="CMD-like"/>
</dbReference>
<proteinExistence type="predicted"/>
<evidence type="ECO:0000313" key="3">
    <source>
        <dbReference type="Proteomes" id="UP000240988"/>
    </source>
</evidence>
<dbReference type="InterPro" id="IPR029032">
    <property type="entry name" value="AhpD-like"/>
</dbReference>
<keyword evidence="2" id="KW-0575">Peroxidase</keyword>